<keyword evidence="10" id="KW-0573">Peptidoglycan synthesis</keyword>
<organism evidence="20 21">
    <name type="scientific">Vasconcelosia minhoensis LEGE 07310</name>
    <dbReference type="NCBI Taxonomy" id="915328"/>
    <lineage>
        <taxon>Bacteria</taxon>
        <taxon>Bacillati</taxon>
        <taxon>Cyanobacteriota</taxon>
        <taxon>Cyanophyceae</taxon>
        <taxon>Nodosilineales</taxon>
        <taxon>Cymatolegaceae</taxon>
        <taxon>Vasconcelosia</taxon>
        <taxon>Vasconcelosia minhoensis</taxon>
    </lineage>
</organism>
<evidence type="ECO:0000259" key="19">
    <source>
        <dbReference type="Pfam" id="PF00912"/>
    </source>
</evidence>
<evidence type="ECO:0000256" key="17">
    <source>
        <dbReference type="SAM" id="MobiDB-lite"/>
    </source>
</evidence>
<keyword evidence="5" id="KW-0328">Glycosyltransferase</keyword>
<gene>
    <name evidence="20" type="ORF">IQ241_21105</name>
</gene>
<dbReference type="InterPro" id="IPR001460">
    <property type="entry name" value="PCN-bd_Tpept"/>
</dbReference>
<evidence type="ECO:0000256" key="12">
    <source>
        <dbReference type="ARBA" id="ARBA00023136"/>
    </source>
</evidence>
<evidence type="ECO:0000256" key="14">
    <source>
        <dbReference type="ARBA" id="ARBA00023316"/>
    </source>
</evidence>
<feature type="compositionally biased region" description="Pro residues" evidence="17">
    <location>
        <begin position="729"/>
        <end position="755"/>
    </location>
</feature>
<evidence type="ECO:0000256" key="4">
    <source>
        <dbReference type="ARBA" id="ARBA00022670"/>
    </source>
</evidence>
<dbReference type="InterPro" id="IPR050396">
    <property type="entry name" value="Glycosyltr_51/Transpeptidase"/>
</dbReference>
<accession>A0A8J7DS70</accession>
<evidence type="ECO:0000256" key="6">
    <source>
        <dbReference type="ARBA" id="ARBA00022679"/>
    </source>
</evidence>
<dbReference type="GO" id="GO:0008955">
    <property type="term" value="F:peptidoglycan glycosyltransferase activity"/>
    <property type="evidence" value="ECO:0007669"/>
    <property type="project" value="UniProtKB-EC"/>
</dbReference>
<keyword evidence="9" id="KW-0133">Cell shape</keyword>
<evidence type="ECO:0000256" key="5">
    <source>
        <dbReference type="ARBA" id="ARBA00022676"/>
    </source>
</evidence>
<evidence type="ECO:0000256" key="7">
    <source>
        <dbReference type="ARBA" id="ARBA00022692"/>
    </source>
</evidence>
<dbReference type="GO" id="GO:0008360">
    <property type="term" value="P:regulation of cell shape"/>
    <property type="evidence" value="ECO:0007669"/>
    <property type="project" value="UniProtKB-KW"/>
</dbReference>
<dbReference type="AlphaFoldDB" id="A0A8J7DS70"/>
<dbReference type="SUPFAM" id="SSF56601">
    <property type="entry name" value="beta-lactamase/transpeptidase-like"/>
    <property type="match status" value="1"/>
</dbReference>
<dbReference type="Pfam" id="PF00905">
    <property type="entry name" value="Transpeptidase"/>
    <property type="match status" value="1"/>
</dbReference>
<keyword evidence="6" id="KW-0808">Transferase</keyword>
<dbReference type="GO" id="GO:0071555">
    <property type="term" value="P:cell wall organization"/>
    <property type="evidence" value="ECO:0007669"/>
    <property type="project" value="UniProtKB-KW"/>
</dbReference>
<feature type="domain" description="Penicillin-binding protein transpeptidase" evidence="18">
    <location>
        <begin position="368"/>
        <end position="599"/>
    </location>
</feature>
<dbReference type="GO" id="GO:0009002">
    <property type="term" value="F:serine-type D-Ala-D-Ala carboxypeptidase activity"/>
    <property type="evidence" value="ECO:0007669"/>
    <property type="project" value="UniProtKB-EC"/>
</dbReference>
<keyword evidence="11" id="KW-1133">Transmembrane helix</keyword>
<evidence type="ECO:0000256" key="13">
    <source>
        <dbReference type="ARBA" id="ARBA00023268"/>
    </source>
</evidence>
<dbReference type="InterPro" id="IPR023346">
    <property type="entry name" value="Lysozyme-like_dom_sf"/>
</dbReference>
<dbReference type="FunFam" id="1.10.3810.10:FF:000003">
    <property type="entry name" value="Penicillin-binding protein 1a"/>
    <property type="match status" value="1"/>
</dbReference>
<keyword evidence="3" id="KW-0121">Carboxypeptidase</keyword>
<evidence type="ECO:0000256" key="10">
    <source>
        <dbReference type="ARBA" id="ARBA00022984"/>
    </source>
</evidence>
<dbReference type="InterPro" id="IPR001264">
    <property type="entry name" value="Glyco_trans_51"/>
</dbReference>
<dbReference type="Pfam" id="PF00912">
    <property type="entry name" value="Transgly"/>
    <property type="match status" value="1"/>
</dbReference>
<evidence type="ECO:0000256" key="11">
    <source>
        <dbReference type="ARBA" id="ARBA00022989"/>
    </source>
</evidence>
<evidence type="ECO:0000256" key="9">
    <source>
        <dbReference type="ARBA" id="ARBA00022960"/>
    </source>
</evidence>
<feature type="compositionally biased region" description="Basic and acidic residues" evidence="17">
    <location>
        <begin position="713"/>
        <end position="722"/>
    </location>
</feature>
<keyword evidence="7" id="KW-0812">Transmembrane</keyword>
<dbReference type="RefSeq" id="WP_193911089.1">
    <property type="nucleotide sequence ID" value="NZ_JADEXG010000067.1"/>
</dbReference>
<evidence type="ECO:0000313" key="20">
    <source>
        <dbReference type="EMBL" id="MBE9079759.1"/>
    </source>
</evidence>
<comment type="pathway">
    <text evidence="2">Cell wall biogenesis; peptidoglycan biosynthesis.</text>
</comment>
<evidence type="ECO:0000256" key="3">
    <source>
        <dbReference type="ARBA" id="ARBA00022645"/>
    </source>
</evidence>
<feature type="domain" description="Glycosyl transferase family 51" evidence="19">
    <location>
        <begin position="103"/>
        <end position="275"/>
    </location>
</feature>
<reference evidence="20" key="1">
    <citation type="submission" date="2020-10" db="EMBL/GenBank/DDBJ databases">
        <authorList>
            <person name="Castelo-Branco R."/>
            <person name="Eusebio N."/>
            <person name="Adriana R."/>
            <person name="Vieira A."/>
            <person name="Brugerolle De Fraissinette N."/>
            <person name="Rezende De Castro R."/>
            <person name="Schneider M.P."/>
            <person name="Vasconcelos V."/>
            <person name="Leao P.N."/>
        </authorList>
    </citation>
    <scope>NUCLEOTIDE SEQUENCE</scope>
    <source>
        <strain evidence="20">LEGE 07310</strain>
    </source>
</reference>
<evidence type="ECO:0000313" key="21">
    <source>
        <dbReference type="Proteomes" id="UP000636505"/>
    </source>
</evidence>
<keyword evidence="8" id="KW-0378">Hydrolase</keyword>
<protein>
    <submittedName>
        <fullName evidence="20">Penicillin-binding protein 1A</fullName>
    </submittedName>
</protein>
<keyword evidence="14" id="KW-0961">Cell wall biogenesis/degradation</keyword>
<proteinExistence type="predicted"/>
<evidence type="ECO:0000256" key="15">
    <source>
        <dbReference type="ARBA" id="ARBA00034000"/>
    </source>
</evidence>
<sequence length="801" mass="87428">MSQAESTRQSRPERLRAARQSKGKNRRDVSAKRLHQRGPRSIKPLYARPGFWLVLLLGAGIAGTSARAHRLWVNLEASLPDVEQSLTFERSGTITIKAGDDSILQKLGPASQEKLDYEALPDLMVQAFIASEDRRFYQHDGVDYRSIGRAIWANLRRGEVVEGASTITQQLARIVFLDQERSLERKLKEAVIARRLEQELGKQKILERYLNLVYLGAGAYGVADAAWIYFGKSVDQLTLSEIALIAGMAPAPSVYSPLVDPAAARQQRDKVISRMLANGLITQSQADTAYAASVETTPNEPKYLYSQFPYFTIYVQKQLTEFLSAEEIEAGGLTVETTLNPKWQRAAEATVAEVVEDYGDWQRFEQASLVALDPTTGEIKAMVGGTDFDDSQFNRVTQAQRQPGSTFKAFVYATAIATGMSPYKSYNDARYVVDGYEPKNYGGGYSGTVELRRALASSINIVAVKLLIDVGFEPVIAAAKRTGIESELMPTYSLALGASEVNLLELTSAYGSFAAEGKHFTPHGITRIINNQGEVLYEFKPEPVQAFDRDTAAIIDWMLRSVVEGGTGSNAYISGRQIAGKTGTSEKNRDLWFVGFTPQLVAGVWLGNDDSSPTRGASSTAARAWHNFVIQFIDDLPVQEFPELPRLSGREGTIEAQPVKPGKVVADKPGSSEERDSSERRERRRERSSESEPEPRAEQAEVEAAPEPASNSRLERLQETVPERSSTPAPAPVAAPEPEPARAPEPSRTPEPAPAIEPAAAPAPVSPPPAPSTPTAAPPPAPAPAPAPVSEPPQPQILDEY</sequence>
<dbReference type="GO" id="GO:0006508">
    <property type="term" value="P:proteolysis"/>
    <property type="evidence" value="ECO:0007669"/>
    <property type="project" value="UniProtKB-KW"/>
</dbReference>
<comment type="catalytic activity">
    <reaction evidence="15">
        <text>Preferential cleavage: (Ac)2-L-Lys-D-Ala-|-D-Ala. Also transpeptidation of peptidyl-alanyl moieties that are N-acyl substituents of D-alanine.</text>
        <dbReference type="EC" id="3.4.16.4"/>
    </reaction>
</comment>
<dbReference type="Gene3D" id="3.40.710.10">
    <property type="entry name" value="DD-peptidase/beta-lactamase superfamily"/>
    <property type="match status" value="1"/>
</dbReference>
<evidence type="ECO:0000256" key="16">
    <source>
        <dbReference type="ARBA" id="ARBA00049902"/>
    </source>
</evidence>
<feature type="compositionally biased region" description="Basic and acidic residues" evidence="17">
    <location>
        <begin position="670"/>
        <end position="699"/>
    </location>
</feature>
<keyword evidence="12" id="KW-0472">Membrane</keyword>
<dbReference type="InterPro" id="IPR036950">
    <property type="entry name" value="PBP_transglycosylase"/>
</dbReference>
<dbReference type="GO" id="GO:0008658">
    <property type="term" value="F:penicillin binding"/>
    <property type="evidence" value="ECO:0007669"/>
    <property type="project" value="InterPro"/>
</dbReference>
<name>A0A8J7DS70_9CYAN</name>
<evidence type="ECO:0000256" key="1">
    <source>
        <dbReference type="ARBA" id="ARBA00004370"/>
    </source>
</evidence>
<dbReference type="InterPro" id="IPR012338">
    <property type="entry name" value="Beta-lactam/transpept-like"/>
</dbReference>
<keyword evidence="4" id="KW-0645">Protease</keyword>
<comment type="subcellular location">
    <subcellularLocation>
        <location evidence="1">Membrane</location>
    </subcellularLocation>
</comment>
<dbReference type="Proteomes" id="UP000636505">
    <property type="component" value="Unassembled WGS sequence"/>
</dbReference>
<evidence type="ECO:0000259" key="18">
    <source>
        <dbReference type="Pfam" id="PF00905"/>
    </source>
</evidence>
<comment type="catalytic activity">
    <reaction evidence="16">
        <text>[GlcNAc-(1-&gt;4)-Mur2Ac(oyl-L-Ala-gamma-D-Glu-L-Lys-D-Ala-D-Ala)](n)-di-trans,octa-cis-undecaprenyl diphosphate + beta-D-GlcNAc-(1-&gt;4)-Mur2Ac(oyl-L-Ala-gamma-D-Glu-L-Lys-D-Ala-D-Ala)-di-trans,octa-cis-undecaprenyl diphosphate = [GlcNAc-(1-&gt;4)-Mur2Ac(oyl-L-Ala-gamma-D-Glu-L-Lys-D-Ala-D-Ala)](n+1)-di-trans,octa-cis-undecaprenyl diphosphate + di-trans,octa-cis-undecaprenyl diphosphate + H(+)</text>
        <dbReference type="Rhea" id="RHEA:23708"/>
        <dbReference type="Rhea" id="RHEA-COMP:9602"/>
        <dbReference type="Rhea" id="RHEA-COMP:9603"/>
        <dbReference type="ChEBI" id="CHEBI:15378"/>
        <dbReference type="ChEBI" id="CHEBI:58405"/>
        <dbReference type="ChEBI" id="CHEBI:60033"/>
        <dbReference type="ChEBI" id="CHEBI:78435"/>
        <dbReference type="EC" id="2.4.99.28"/>
    </reaction>
</comment>
<dbReference type="GO" id="GO:0016020">
    <property type="term" value="C:membrane"/>
    <property type="evidence" value="ECO:0007669"/>
    <property type="project" value="UniProtKB-SubCell"/>
</dbReference>
<keyword evidence="21" id="KW-1185">Reference proteome</keyword>
<feature type="region of interest" description="Disordered" evidence="17">
    <location>
        <begin position="649"/>
        <end position="801"/>
    </location>
</feature>
<dbReference type="EMBL" id="JADEXG010000067">
    <property type="protein sequence ID" value="MBE9079759.1"/>
    <property type="molecule type" value="Genomic_DNA"/>
</dbReference>
<dbReference type="GO" id="GO:0009252">
    <property type="term" value="P:peptidoglycan biosynthetic process"/>
    <property type="evidence" value="ECO:0007669"/>
    <property type="project" value="UniProtKB-KW"/>
</dbReference>
<dbReference type="PANTHER" id="PTHR32282:SF31">
    <property type="entry name" value="PEPTIDOGLYCAN GLYCOSYLTRANSFERASE"/>
    <property type="match status" value="1"/>
</dbReference>
<dbReference type="GO" id="GO:0030288">
    <property type="term" value="C:outer membrane-bounded periplasmic space"/>
    <property type="evidence" value="ECO:0007669"/>
    <property type="project" value="TreeGrafter"/>
</dbReference>
<dbReference type="NCBIfam" id="TIGR02074">
    <property type="entry name" value="PBP_1a_fam"/>
    <property type="match status" value="1"/>
</dbReference>
<comment type="caution">
    <text evidence="20">The sequence shown here is derived from an EMBL/GenBank/DDBJ whole genome shotgun (WGS) entry which is preliminary data.</text>
</comment>
<dbReference type="Gene3D" id="1.10.3810.10">
    <property type="entry name" value="Biosynthetic peptidoglycan transglycosylase-like"/>
    <property type="match status" value="1"/>
</dbReference>
<feature type="compositionally biased region" description="Pro residues" evidence="17">
    <location>
        <begin position="764"/>
        <end position="795"/>
    </location>
</feature>
<feature type="region of interest" description="Disordered" evidence="17">
    <location>
        <begin position="1"/>
        <end position="36"/>
    </location>
</feature>
<evidence type="ECO:0000256" key="2">
    <source>
        <dbReference type="ARBA" id="ARBA00004752"/>
    </source>
</evidence>
<dbReference type="SUPFAM" id="SSF53955">
    <property type="entry name" value="Lysozyme-like"/>
    <property type="match status" value="1"/>
</dbReference>
<keyword evidence="13" id="KW-0511">Multifunctional enzyme</keyword>
<evidence type="ECO:0000256" key="8">
    <source>
        <dbReference type="ARBA" id="ARBA00022801"/>
    </source>
</evidence>
<dbReference type="PANTHER" id="PTHR32282">
    <property type="entry name" value="BINDING PROTEIN TRANSPEPTIDASE, PUTATIVE-RELATED"/>
    <property type="match status" value="1"/>
</dbReference>